<dbReference type="Proteomes" id="UP001501183">
    <property type="component" value="Unassembled WGS sequence"/>
</dbReference>
<evidence type="ECO:0000313" key="2">
    <source>
        <dbReference type="EMBL" id="GAA4479387.1"/>
    </source>
</evidence>
<name>A0ABP8P443_9NOCA</name>
<evidence type="ECO:0008006" key="4">
    <source>
        <dbReference type="Google" id="ProtNLM"/>
    </source>
</evidence>
<organism evidence="2 3">
    <name type="scientific">Rhodococcus olei</name>
    <dbReference type="NCBI Taxonomy" id="2161675"/>
    <lineage>
        <taxon>Bacteria</taxon>
        <taxon>Bacillati</taxon>
        <taxon>Actinomycetota</taxon>
        <taxon>Actinomycetes</taxon>
        <taxon>Mycobacteriales</taxon>
        <taxon>Nocardiaceae</taxon>
        <taxon>Rhodococcus</taxon>
    </lineage>
</organism>
<dbReference type="RefSeq" id="WP_345345148.1">
    <property type="nucleotide sequence ID" value="NZ_BAABFB010000040.1"/>
</dbReference>
<accession>A0ABP8P443</accession>
<dbReference type="InterPro" id="IPR024520">
    <property type="entry name" value="DUF3558"/>
</dbReference>
<proteinExistence type="predicted"/>
<dbReference type="Pfam" id="PF12079">
    <property type="entry name" value="DUF3558"/>
    <property type="match status" value="1"/>
</dbReference>
<dbReference type="EMBL" id="BAABFB010000040">
    <property type="protein sequence ID" value="GAA4479387.1"/>
    <property type="molecule type" value="Genomic_DNA"/>
</dbReference>
<evidence type="ECO:0000313" key="3">
    <source>
        <dbReference type="Proteomes" id="UP001501183"/>
    </source>
</evidence>
<reference evidence="3" key="1">
    <citation type="journal article" date="2019" name="Int. J. Syst. Evol. Microbiol.">
        <title>The Global Catalogue of Microorganisms (GCM) 10K type strain sequencing project: providing services to taxonomists for standard genome sequencing and annotation.</title>
        <authorList>
            <consortium name="The Broad Institute Genomics Platform"/>
            <consortium name="The Broad Institute Genome Sequencing Center for Infectious Disease"/>
            <person name="Wu L."/>
            <person name="Ma J."/>
        </authorList>
    </citation>
    <scope>NUCLEOTIDE SEQUENCE [LARGE SCALE GENOMIC DNA]</scope>
    <source>
        <strain evidence="3">JCM 32206</strain>
    </source>
</reference>
<dbReference type="PROSITE" id="PS51257">
    <property type="entry name" value="PROKAR_LIPOPROTEIN"/>
    <property type="match status" value="1"/>
</dbReference>
<feature type="chain" id="PRO_5045708041" description="DUF3558 domain-containing protein" evidence="1">
    <location>
        <begin position="17"/>
        <end position="176"/>
    </location>
</feature>
<keyword evidence="3" id="KW-1185">Reference proteome</keyword>
<evidence type="ECO:0000256" key="1">
    <source>
        <dbReference type="SAM" id="SignalP"/>
    </source>
</evidence>
<protein>
    <recommendedName>
        <fullName evidence="4">DUF3558 domain-containing protein</fullName>
    </recommendedName>
</protein>
<comment type="caution">
    <text evidence="2">The sequence shown here is derived from an EMBL/GenBank/DDBJ whole genome shotgun (WGS) entry which is preliminary data.</text>
</comment>
<sequence length="176" mass="18515">MRVAAAVAACCATLVAAGCGTRAVDGQADPVGVAAGEPTFSPCDDIPDEALRQIGVDPTTESRDILGVEQPGWKICGWSGDRYSVSVLAAPHTLDDVRSSNENTDFTAVEIDGRSGVRYRKVADNEGKRCDLAIPSGSGVVLLFVRFRTLVGPLDLLEPCEIATQAVRDLSSVIPQ</sequence>
<gene>
    <name evidence="2" type="ORF">GCM10023094_24420</name>
</gene>
<keyword evidence="1" id="KW-0732">Signal</keyword>
<feature type="signal peptide" evidence="1">
    <location>
        <begin position="1"/>
        <end position="16"/>
    </location>
</feature>